<feature type="domain" description="Lsr2 dimerization" evidence="3">
    <location>
        <begin position="1"/>
        <end position="54"/>
    </location>
</feature>
<dbReference type="Pfam" id="PF11774">
    <property type="entry name" value="Lsr2"/>
    <property type="match status" value="1"/>
</dbReference>
<feature type="region of interest" description="Disordered" evidence="2">
    <location>
        <begin position="101"/>
        <end position="167"/>
    </location>
</feature>
<evidence type="ECO:0000313" key="5">
    <source>
        <dbReference type="EMBL" id="MDX3020056.1"/>
    </source>
</evidence>
<keyword evidence="6" id="KW-1185">Reference proteome</keyword>
<dbReference type="InterPro" id="IPR036625">
    <property type="entry name" value="E3-bd_dom_sf"/>
</dbReference>
<evidence type="ECO:0000256" key="2">
    <source>
        <dbReference type="SAM" id="MobiDB-lite"/>
    </source>
</evidence>
<feature type="compositionally biased region" description="Basic and acidic residues" evidence="2">
    <location>
        <begin position="130"/>
        <end position="147"/>
    </location>
</feature>
<evidence type="ECO:0000313" key="6">
    <source>
        <dbReference type="Proteomes" id="UP001272987"/>
    </source>
</evidence>
<dbReference type="InterPro" id="IPR024412">
    <property type="entry name" value="Lsr2_dim_dom"/>
</dbReference>
<dbReference type="Proteomes" id="UP001272987">
    <property type="component" value="Unassembled WGS sequence"/>
</dbReference>
<dbReference type="EMBL" id="JARAWP010000011">
    <property type="protein sequence ID" value="MDX3020056.1"/>
    <property type="molecule type" value="Genomic_DNA"/>
</dbReference>
<dbReference type="Pfam" id="PF23359">
    <property type="entry name" value="Lsr2_DNA-bd"/>
    <property type="match status" value="2"/>
</dbReference>
<sequence length="167" mass="19165">MATREIVESDLSGKPDATTVTFNLGGIWYELDLTAEEQQDLEAKLEPYVQVSRKPEPRTPPKRFVPETSPEERDKIREWAKKEGLELSERGRIPQKIQDAFDKAHGIESRNLLPEKSTETAPKNNNHASKIREWAKKEGLEFSERGRIPQKIQDAYDKAHGNTSKQR</sequence>
<evidence type="ECO:0000256" key="1">
    <source>
        <dbReference type="ARBA" id="ARBA00023125"/>
    </source>
</evidence>
<feature type="region of interest" description="Disordered" evidence="2">
    <location>
        <begin position="46"/>
        <end position="72"/>
    </location>
</feature>
<dbReference type="Gene3D" id="3.30.60.230">
    <property type="entry name" value="Lsr2, dimerization domain"/>
    <property type="match status" value="1"/>
</dbReference>
<gene>
    <name evidence="5" type="ORF">PV666_19515</name>
</gene>
<dbReference type="RefSeq" id="WP_319166696.1">
    <property type="nucleotide sequence ID" value="NZ_JARAWP010000011.1"/>
</dbReference>
<feature type="domain" description="Lsr2 DNA-binding" evidence="4">
    <location>
        <begin position="125"/>
        <end position="159"/>
    </location>
</feature>
<name>A0ABU4LWW6_9ACTN</name>
<protein>
    <submittedName>
        <fullName evidence="5">Lsr2 family protein</fullName>
    </submittedName>
</protein>
<feature type="compositionally biased region" description="Polar residues" evidence="2">
    <location>
        <begin position="119"/>
        <end position="128"/>
    </location>
</feature>
<evidence type="ECO:0000259" key="4">
    <source>
        <dbReference type="Pfam" id="PF23359"/>
    </source>
</evidence>
<comment type="caution">
    <text evidence="5">The sequence shown here is derived from an EMBL/GenBank/DDBJ whole genome shotgun (WGS) entry which is preliminary data.</text>
</comment>
<dbReference type="Gene3D" id="4.10.320.10">
    <property type="entry name" value="E3-binding domain"/>
    <property type="match status" value="2"/>
</dbReference>
<dbReference type="InterPro" id="IPR042261">
    <property type="entry name" value="Lsr2-like_dimerization"/>
</dbReference>
<evidence type="ECO:0000259" key="3">
    <source>
        <dbReference type="Pfam" id="PF11774"/>
    </source>
</evidence>
<proteinExistence type="predicted"/>
<accession>A0ABU4LWW6</accession>
<feature type="domain" description="Lsr2 DNA-binding" evidence="4">
    <location>
        <begin position="70"/>
        <end position="104"/>
    </location>
</feature>
<keyword evidence="1" id="KW-0238">DNA-binding</keyword>
<organism evidence="5 6">
    <name type="scientific">Streptomyces acidiscabies</name>
    <dbReference type="NCBI Taxonomy" id="42234"/>
    <lineage>
        <taxon>Bacteria</taxon>
        <taxon>Bacillati</taxon>
        <taxon>Actinomycetota</taxon>
        <taxon>Actinomycetes</taxon>
        <taxon>Kitasatosporales</taxon>
        <taxon>Streptomycetaceae</taxon>
        <taxon>Streptomyces</taxon>
    </lineage>
</organism>
<reference evidence="5 6" key="1">
    <citation type="journal article" date="2023" name="Microb. Genom.">
        <title>Mesoterricola silvestris gen. nov., sp. nov., Mesoterricola sediminis sp. nov., Geothrix oryzae sp. nov., Geothrix edaphica sp. nov., Geothrix rubra sp. nov., and Geothrix limicola sp. nov., six novel members of Acidobacteriota isolated from soils.</title>
        <authorList>
            <person name="Weisberg A.J."/>
            <person name="Pearce E."/>
            <person name="Kramer C.G."/>
            <person name="Chang J.H."/>
            <person name="Clarke C.R."/>
        </authorList>
    </citation>
    <scope>NUCLEOTIDE SEQUENCE [LARGE SCALE GENOMIC DNA]</scope>
    <source>
        <strain evidence="5 6">NB05-1H</strain>
    </source>
</reference>
<dbReference type="InterPro" id="IPR055370">
    <property type="entry name" value="Lsr2_DNA-bd"/>
</dbReference>